<keyword evidence="6" id="KW-0677">Repeat</keyword>
<keyword evidence="5" id="KW-0679">Respiratory chain</keyword>
<evidence type="ECO:0000256" key="9">
    <source>
        <dbReference type="ARBA" id="ARBA00023157"/>
    </source>
</evidence>
<dbReference type="PANTHER" id="PTHR13344">
    <property type="entry name" value="NADH-UBIQUINONE OXIDOREDUCTASE"/>
    <property type="match status" value="1"/>
</dbReference>
<dbReference type="InterPro" id="IPR016680">
    <property type="entry name" value="NDUFA8"/>
</dbReference>
<dbReference type="Proteomes" id="UP001289374">
    <property type="component" value="Unassembled WGS sequence"/>
</dbReference>
<comment type="subcellular location">
    <subcellularLocation>
        <location evidence="2">Mitochondrion</location>
    </subcellularLocation>
</comment>
<evidence type="ECO:0000256" key="3">
    <source>
        <dbReference type="ARBA" id="ARBA00010705"/>
    </source>
</evidence>
<evidence type="ECO:0000256" key="6">
    <source>
        <dbReference type="ARBA" id="ARBA00022737"/>
    </source>
</evidence>
<evidence type="ECO:0000256" key="4">
    <source>
        <dbReference type="ARBA" id="ARBA00022448"/>
    </source>
</evidence>
<dbReference type="EMBL" id="JACGWL010001021">
    <property type="protein sequence ID" value="KAK4380804.1"/>
    <property type="molecule type" value="Genomic_DNA"/>
</dbReference>
<reference evidence="10" key="1">
    <citation type="submission" date="2020-06" db="EMBL/GenBank/DDBJ databases">
        <authorList>
            <person name="Li T."/>
            <person name="Hu X."/>
            <person name="Zhang T."/>
            <person name="Song X."/>
            <person name="Zhang H."/>
            <person name="Dai N."/>
            <person name="Sheng W."/>
            <person name="Hou X."/>
            <person name="Wei L."/>
        </authorList>
    </citation>
    <scope>NUCLEOTIDE SEQUENCE</scope>
    <source>
        <strain evidence="10">K16</strain>
        <tissue evidence="10">Leaf</tissue>
    </source>
</reference>
<evidence type="ECO:0000256" key="2">
    <source>
        <dbReference type="ARBA" id="ARBA00004173"/>
    </source>
</evidence>
<protein>
    <submittedName>
        <fullName evidence="10">NADH dehydrogenase [ubiquinone] 1 alpha subcomplex subunit-B</fullName>
    </submittedName>
</protein>
<reference evidence="10" key="2">
    <citation type="journal article" date="2024" name="Plant">
        <title>Genomic evolution and insights into agronomic trait innovations of Sesamum species.</title>
        <authorList>
            <person name="Miao H."/>
            <person name="Wang L."/>
            <person name="Qu L."/>
            <person name="Liu H."/>
            <person name="Sun Y."/>
            <person name="Le M."/>
            <person name="Wang Q."/>
            <person name="Wei S."/>
            <person name="Zheng Y."/>
            <person name="Lin W."/>
            <person name="Duan Y."/>
            <person name="Cao H."/>
            <person name="Xiong S."/>
            <person name="Wang X."/>
            <person name="Wei L."/>
            <person name="Li C."/>
            <person name="Ma Q."/>
            <person name="Ju M."/>
            <person name="Zhao R."/>
            <person name="Li G."/>
            <person name="Mu C."/>
            <person name="Tian Q."/>
            <person name="Mei H."/>
            <person name="Zhang T."/>
            <person name="Gao T."/>
            <person name="Zhang H."/>
        </authorList>
    </citation>
    <scope>NUCLEOTIDE SEQUENCE</scope>
    <source>
        <strain evidence="10">K16</strain>
    </source>
</reference>
<evidence type="ECO:0000256" key="8">
    <source>
        <dbReference type="ARBA" id="ARBA00023128"/>
    </source>
</evidence>
<accession>A0AAE1T1M7</accession>
<keyword evidence="4" id="KW-0813">Transport</keyword>
<name>A0AAE1T1M7_9LAMI</name>
<evidence type="ECO:0000313" key="11">
    <source>
        <dbReference type="Proteomes" id="UP001289374"/>
    </source>
</evidence>
<evidence type="ECO:0000313" key="10">
    <source>
        <dbReference type="EMBL" id="KAK4380804.1"/>
    </source>
</evidence>
<dbReference type="AlphaFoldDB" id="A0AAE1T1M7"/>
<keyword evidence="7" id="KW-0249">Electron transport</keyword>
<keyword evidence="8" id="KW-0496">Mitochondrion</keyword>
<keyword evidence="11" id="KW-1185">Reference proteome</keyword>
<organism evidence="10 11">
    <name type="scientific">Sesamum angolense</name>
    <dbReference type="NCBI Taxonomy" id="2727404"/>
    <lineage>
        <taxon>Eukaryota</taxon>
        <taxon>Viridiplantae</taxon>
        <taxon>Streptophyta</taxon>
        <taxon>Embryophyta</taxon>
        <taxon>Tracheophyta</taxon>
        <taxon>Spermatophyta</taxon>
        <taxon>Magnoliopsida</taxon>
        <taxon>eudicotyledons</taxon>
        <taxon>Gunneridae</taxon>
        <taxon>Pentapetalae</taxon>
        <taxon>asterids</taxon>
        <taxon>lamiids</taxon>
        <taxon>Lamiales</taxon>
        <taxon>Pedaliaceae</taxon>
        <taxon>Sesamum</taxon>
    </lineage>
</organism>
<evidence type="ECO:0000256" key="5">
    <source>
        <dbReference type="ARBA" id="ARBA00022660"/>
    </source>
</evidence>
<evidence type="ECO:0000256" key="1">
    <source>
        <dbReference type="ARBA" id="ARBA00003195"/>
    </source>
</evidence>
<sequence length="106" mass="11951">MASTVDAAAGEPIPTSSVLMAVVKHIGTKCCGENVAFLKCKKEFSNPKKCLEKGCQVTQCVLHLLKDLHQICNKELDSYVGCMYYHTNEFEFCHKEKREFEKACPF</sequence>
<dbReference type="GO" id="GO:0005739">
    <property type="term" value="C:mitochondrion"/>
    <property type="evidence" value="ECO:0007669"/>
    <property type="project" value="UniProtKB-SubCell"/>
</dbReference>
<dbReference type="GO" id="GO:0006120">
    <property type="term" value="P:mitochondrial electron transport, NADH to ubiquinone"/>
    <property type="evidence" value="ECO:0007669"/>
    <property type="project" value="InterPro"/>
</dbReference>
<keyword evidence="9" id="KW-1015">Disulfide bond</keyword>
<gene>
    <name evidence="10" type="ORF">Sango_3028900</name>
</gene>
<dbReference type="PANTHER" id="PTHR13344:SF0">
    <property type="entry name" value="NADH DEHYDROGENASE [UBIQUINONE] 1 ALPHA SUBCOMPLEX SUBUNIT 8"/>
    <property type="match status" value="1"/>
</dbReference>
<comment type="caution">
    <text evidence="10">The sequence shown here is derived from an EMBL/GenBank/DDBJ whole genome shotgun (WGS) entry which is preliminary data.</text>
</comment>
<proteinExistence type="inferred from homology"/>
<comment type="function">
    <text evidence="1">Accessory subunit of the mitochondrial membrane respiratory chain NADH dehydrogenase (Complex I), that is believed not to be involved in catalysis. Complex I functions in the transfer of electrons from NADH to the respiratory chain. The immediate electron acceptor for the enzyme is believed to be ubiquinone.</text>
</comment>
<comment type="similarity">
    <text evidence="3">Belongs to the complex I NDUFA8 subunit family.</text>
</comment>
<evidence type="ECO:0000256" key="7">
    <source>
        <dbReference type="ARBA" id="ARBA00022982"/>
    </source>
</evidence>